<dbReference type="EMBL" id="JBHRVA010000003">
    <property type="protein sequence ID" value="MFC3303655.1"/>
    <property type="molecule type" value="Genomic_DNA"/>
</dbReference>
<dbReference type="InterPro" id="IPR002104">
    <property type="entry name" value="Integrase_catalytic"/>
</dbReference>
<reference evidence="9" key="1">
    <citation type="journal article" date="2019" name="Int. J. Syst. Evol. Microbiol.">
        <title>The Global Catalogue of Microorganisms (GCM) 10K type strain sequencing project: providing services to taxonomists for standard genome sequencing and annotation.</title>
        <authorList>
            <consortium name="The Broad Institute Genomics Platform"/>
            <consortium name="The Broad Institute Genome Sequencing Center for Infectious Disease"/>
            <person name="Wu L."/>
            <person name="Ma J."/>
        </authorList>
    </citation>
    <scope>NUCLEOTIDE SEQUENCE [LARGE SCALE GENOMIC DNA]</scope>
    <source>
        <strain evidence="9">KCTC 22245</strain>
    </source>
</reference>
<dbReference type="InterPro" id="IPR025269">
    <property type="entry name" value="SAM-like_dom"/>
</dbReference>
<name>A0ABV7MDX0_9PROT</name>
<dbReference type="CDD" id="cd00796">
    <property type="entry name" value="INT_Rci_Hp1_C"/>
    <property type="match status" value="1"/>
</dbReference>
<sequence>MATKRGKKWQAAVRWKGDYHRPTFDTEAEAVAWETAARDARKTGGPLPPLPEQMKSGGEHTLHGFAEENFEFLWGDSKSRDATANTMKQALSHFEKDVLLKDIRHAKLTTLVKECREKGNSNKTINRKLSIISKILRHALNQEIIQDVPIIPRQKEEKGRVSYLDKDTEYLRVIAWFKLNDDELYAHLVTFLCHTGLRPGHSELDDLQWSDIKGGSIHLRKGKTGSRVIPLSQSAVEALAWIKSKGHPKPFPVYYHKFGVHWNTMREAIGKADDPDFTPYICRHTCASWLAIAGVDSLRIMHWMGHTSLNTTENYMHLAPDHLDSCAAALG</sequence>
<proteinExistence type="inferred from homology"/>
<organism evidence="8 9">
    <name type="scientific">Parvularcula lutaonensis</name>
    <dbReference type="NCBI Taxonomy" id="491923"/>
    <lineage>
        <taxon>Bacteria</taxon>
        <taxon>Pseudomonadati</taxon>
        <taxon>Pseudomonadota</taxon>
        <taxon>Alphaproteobacteria</taxon>
        <taxon>Parvularculales</taxon>
        <taxon>Parvularculaceae</taxon>
        <taxon>Parvularcula</taxon>
    </lineage>
</organism>
<dbReference type="RefSeq" id="WP_189576411.1">
    <property type="nucleotide sequence ID" value="NZ_BMXU01000002.1"/>
</dbReference>
<evidence type="ECO:0000256" key="2">
    <source>
        <dbReference type="ARBA" id="ARBA00022908"/>
    </source>
</evidence>
<keyword evidence="9" id="KW-1185">Reference proteome</keyword>
<dbReference type="InterPro" id="IPR010998">
    <property type="entry name" value="Integrase_recombinase_N"/>
</dbReference>
<dbReference type="InterPro" id="IPR044068">
    <property type="entry name" value="CB"/>
</dbReference>
<dbReference type="SUPFAM" id="SSF56349">
    <property type="entry name" value="DNA breaking-rejoining enzymes"/>
    <property type="match status" value="1"/>
</dbReference>
<dbReference type="InterPro" id="IPR013762">
    <property type="entry name" value="Integrase-like_cat_sf"/>
</dbReference>
<evidence type="ECO:0000256" key="3">
    <source>
        <dbReference type="ARBA" id="ARBA00023125"/>
    </source>
</evidence>
<dbReference type="PROSITE" id="PS51898">
    <property type="entry name" value="TYR_RECOMBINASE"/>
    <property type="match status" value="1"/>
</dbReference>
<dbReference type="InterPro" id="IPR050090">
    <property type="entry name" value="Tyrosine_recombinase_XerCD"/>
</dbReference>
<dbReference type="Pfam" id="PF13102">
    <property type="entry name" value="Phage_int_SAM_5"/>
    <property type="match status" value="1"/>
</dbReference>
<evidence type="ECO:0000259" key="7">
    <source>
        <dbReference type="PROSITE" id="PS51900"/>
    </source>
</evidence>
<evidence type="ECO:0000313" key="8">
    <source>
        <dbReference type="EMBL" id="MFC3303655.1"/>
    </source>
</evidence>
<gene>
    <name evidence="8" type="ORF">ACFONP_13050</name>
</gene>
<dbReference type="Proteomes" id="UP001595607">
    <property type="component" value="Unassembled WGS sequence"/>
</dbReference>
<dbReference type="Gene3D" id="1.10.150.130">
    <property type="match status" value="1"/>
</dbReference>
<dbReference type="InterPro" id="IPR011010">
    <property type="entry name" value="DNA_brk_join_enz"/>
</dbReference>
<comment type="caution">
    <text evidence="8">The sequence shown here is derived from an EMBL/GenBank/DDBJ whole genome shotgun (WGS) entry which is preliminary data.</text>
</comment>
<dbReference type="PROSITE" id="PS51900">
    <property type="entry name" value="CB"/>
    <property type="match status" value="1"/>
</dbReference>
<evidence type="ECO:0000256" key="1">
    <source>
        <dbReference type="ARBA" id="ARBA00008857"/>
    </source>
</evidence>
<protein>
    <submittedName>
        <fullName evidence="8">Tyrosine-type recombinase/integrase</fullName>
    </submittedName>
</protein>
<dbReference type="Pfam" id="PF00589">
    <property type="entry name" value="Phage_integrase"/>
    <property type="match status" value="1"/>
</dbReference>
<feature type="domain" description="Core-binding (CB)" evidence="7">
    <location>
        <begin position="60"/>
        <end position="140"/>
    </location>
</feature>
<evidence type="ECO:0000256" key="4">
    <source>
        <dbReference type="ARBA" id="ARBA00023172"/>
    </source>
</evidence>
<evidence type="ECO:0000259" key="6">
    <source>
        <dbReference type="PROSITE" id="PS51898"/>
    </source>
</evidence>
<dbReference type="PANTHER" id="PTHR30349">
    <property type="entry name" value="PHAGE INTEGRASE-RELATED"/>
    <property type="match status" value="1"/>
</dbReference>
<keyword evidence="3 5" id="KW-0238">DNA-binding</keyword>
<evidence type="ECO:0000313" key="9">
    <source>
        <dbReference type="Proteomes" id="UP001595607"/>
    </source>
</evidence>
<keyword evidence="4" id="KW-0233">DNA recombination</keyword>
<dbReference type="Gene3D" id="1.10.443.10">
    <property type="entry name" value="Intergrase catalytic core"/>
    <property type="match status" value="1"/>
</dbReference>
<keyword evidence="2" id="KW-0229">DNA integration</keyword>
<evidence type="ECO:0000256" key="5">
    <source>
        <dbReference type="PROSITE-ProRule" id="PRU01248"/>
    </source>
</evidence>
<dbReference type="PANTHER" id="PTHR30349:SF41">
    <property type="entry name" value="INTEGRASE_RECOMBINASE PROTEIN MJ0367-RELATED"/>
    <property type="match status" value="1"/>
</dbReference>
<feature type="domain" description="Tyr recombinase" evidence="6">
    <location>
        <begin position="159"/>
        <end position="328"/>
    </location>
</feature>
<accession>A0ABV7MDX0</accession>
<comment type="similarity">
    <text evidence="1">Belongs to the 'phage' integrase family.</text>
</comment>